<accession>A0A5B7F418</accession>
<evidence type="ECO:0000313" key="2">
    <source>
        <dbReference type="EMBL" id="MPC39878.1"/>
    </source>
</evidence>
<feature type="compositionally biased region" description="Basic residues" evidence="1">
    <location>
        <begin position="53"/>
        <end position="74"/>
    </location>
</feature>
<name>A0A5B7F418_PORTR</name>
<organism evidence="2 3">
    <name type="scientific">Portunus trituberculatus</name>
    <name type="common">Swimming crab</name>
    <name type="synonym">Neptunus trituberculatus</name>
    <dbReference type="NCBI Taxonomy" id="210409"/>
    <lineage>
        <taxon>Eukaryota</taxon>
        <taxon>Metazoa</taxon>
        <taxon>Ecdysozoa</taxon>
        <taxon>Arthropoda</taxon>
        <taxon>Crustacea</taxon>
        <taxon>Multicrustacea</taxon>
        <taxon>Malacostraca</taxon>
        <taxon>Eumalacostraca</taxon>
        <taxon>Eucarida</taxon>
        <taxon>Decapoda</taxon>
        <taxon>Pleocyemata</taxon>
        <taxon>Brachyura</taxon>
        <taxon>Eubrachyura</taxon>
        <taxon>Portunoidea</taxon>
        <taxon>Portunidae</taxon>
        <taxon>Portuninae</taxon>
        <taxon>Portunus</taxon>
    </lineage>
</organism>
<evidence type="ECO:0000256" key="1">
    <source>
        <dbReference type="SAM" id="MobiDB-lite"/>
    </source>
</evidence>
<keyword evidence="3" id="KW-1185">Reference proteome</keyword>
<proteinExistence type="predicted"/>
<protein>
    <submittedName>
        <fullName evidence="2">Uncharacterized protein</fullName>
    </submittedName>
</protein>
<reference evidence="2 3" key="1">
    <citation type="submission" date="2019-05" db="EMBL/GenBank/DDBJ databases">
        <title>Another draft genome of Portunus trituberculatus and its Hox gene families provides insights of decapod evolution.</title>
        <authorList>
            <person name="Jeong J.-H."/>
            <person name="Song I."/>
            <person name="Kim S."/>
            <person name="Choi T."/>
            <person name="Kim D."/>
            <person name="Ryu S."/>
            <person name="Kim W."/>
        </authorList>
    </citation>
    <scope>NUCLEOTIDE SEQUENCE [LARGE SCALE GENOMIC DNA]</scope>
    <source>
        <tissue evidence="2">Muscle</tissue>
    </source>
</reference>
<dbReference type="Proteomes" id="UP000324222">
    <property type="component" value="Unassembled WGS sequence"/>
</dbReference>
<dbReference type="AlphaFoldDB" id="A0A5B7F418"/>
<feature type="region of interest" description="Disordered" evidence="1">
    <location>
        <begin position="46"/>
        <end position="85"/>
    </location>
</feature>
<dbReference type="EMBL" id="VSRR010004506">
    <property type="protein sequence ID" value="MPC39878.1"/>
    <property type="molecule type" value="Genomic_DNA"/>
</dbReference>
<evidence type="ECO:0000313" key="3">
    <source>
        <dbReference type="Proteomes" id="UP000324222"/>
    </source>
</evidence>
<comment type="caution">
    <text evidence="2">The sequence shown here is derived from an EMBL/GenBank/DDBJ whole genome shotgun (WGS) entry which is preliminary data.</text>
</comment>
<gene>
    <name evidence="2" type="ORF">E2C01_033430</name>
</gene>
<sequence>MGRVWVAGVVGVAAVGGKVIRVWGWEGKVSPSFLTIELGTHPAWTHLTTPHHTSPHHTTPHHTTHSHRTSHHTGRPLWVSELVDQ</sequence>